<gene>
    <name evidence="2" type="ORF">IV203_015570</name>
</gene>
<dbReference type="Proteomes" id="UP000693970">
    <property type="component" value="Unassembled WGS sequence"/>
</dbReference>
<organism evidence="2 3">
    <name type="scientific">Nitzschia inconspicua</name>
    <dbReference type="NCBI Taxonomy" id="303405"/>
    <lineage>
        <taxon>Eukaryota</taxon>
        <taxon>Sar</taxon>
        <taxon>Stramenopiles</taxon>
        <taxon>Ochrophyta</taxon>
        <taxon>Bacillariophyta</taxon>
        <taxon>Bacillariophyceae</taxon>
        <taxon>Bacillariophycidae</taxon>
        <taxon>Bacillariales</taxon>
        <taxon>Bacillariaceae</taxon>
        <taxon>Nitzschia</taxon>
    </lineage>
</organism>
<evidence type="ECO:0000313" key="3">
    <source>
        <dbReference type="Proteomes" id="UP000693970"/>
    </source>
</evidence>
<dbReference type="OrthoDB" id="51000at2759"/>
<sequence length="359" mass="40546">MRLFASFCRGDDRHQNAVYPPNAIGPKQRLPSDEKSTCRNRKSLHCLSNSSPTTVASDSMFTSNNSLGETGSIMLDSPELRILTGHSQTIEQPESHPDPQDLAQLAQVHFHRGCELWAQDDFAHAMEELEMSKSLWKRQHPHLLILLQHPLQRNSSARTRPTEVARKKRSVDVKQSNNINEVEAVAQLYYAMGMVQLAMTNPKEALVDFRRSLQVAILGLGRDHNYLVDATAYMMRTSLLTMGYASPKISTYMRLFVDEVHKEKNADRLWKHGTTEDLLNRYACLELLHDTDVQTQARVMTKVATLHEEWGDFVIAGELWSDILGLFLENGSIGADHPLTKEATDKGAAIQVTLERTEI</sequence>
<reference evidence="2" key="2">
    <citation type="submission" date="2021-04" db="EMBL/GenBank/DDBJ databases">
        <authorList>
            <person name="Podell S."/>
        </authorList>
    </citation>
    <scope>NUCLEOTIDE SEQUENCE</scope>
    <source>
        <strain evidence="2">Hildebrandi</strain>
    </source>
</reference>
<name>A0A9K3LDY3_9STRA</name>
<dbReference type="EMBL" id="JAGRRH010000014">
    <property type="protein sequence ID" value="KAG7358981.1"/>
    <property type="molecule type" value="Genomic_DNA"/>
</dbReference>
<evidence type="ECO:0000313" key="2">
    <source>
        <dbReference type="EMBL" id="KAG7358981.1"/>
    </source>
</evidence>
<feature type="region of interest" description="Disordered" evidence="1">
    <location>
        <begin position="20"/>
        <end position="41"/>
    </location>
</feature>
<evidence type="ECO:0000256" key="1">
    <source>
        <dbReference type="SAM" id="MobiDB-lite"/>
    </source>
</evidence>
<keyword evidence="3" id="KW-1185">Reference proteome</keyword>
<proteinExistence type="predicted"/>
<comment type="caution">
    <text evidence="2">The sequence shown here is derived from an EMBL/GenBank/DDBJ whole genome shotgun (WGS) entry which is preliminary data.</text>
</comment>
<accession>A0A9K3LDY3</accession>
<dbReference type="AlphaFoldDB" id="A0A9K3LDY3"/>
<protein>
    <submittedName>
        <fullName evidence="2">Uncharacterized protein</fullName>
    </submittedName>
</protein>
<reference evidence="2" key="1">
    <citation type="journal article" date="2021" name="Sci. Rep.">
        <title>Diploid genomic architecture of Nitzschia inconspicua, an elite biomass production diatom.</title>
        <authorList>
            <person name="Oliver A."/>
            <person name="Podell S."/>
            <person name="Pinowska A."/>
            <person name="Traller J.C."/>
            <person name="Smith S.R."/>
            <person name="McClure R."/>
            <person name="Beliaev A."/>
            <person name="Bohutskyi P."/>
            <person name="Hill E.A."/>
            <person name="Rabines A."/>
            <person name="Zheng H."/>
            <person name="Allen L.Z."/>
            <person name="Kuo A."/>
            <person name="Grigoriev I.V."/>
            <person name="Allen A.E."/>
            <person name="Hazlebeck D."/>
            <person name="Allen E.E."/>
        </authorList>
    </citation>
    <scope>NUCLEOTIDE SEQUENCE</scope>
    <source>
        <strain evidence="2">Hildebrandi</strain>
    </source>
</reference>